<comment type="caution">
    <text evidence="1">The sequence shown here is derived from an EMBL/GenBank/DDBJ whole genome shotgun (WGS) entry which is preliminary data.</text>
</comment>
<keyword evidence="2" id="KW-1185">Reference proteome</keyword>
<accession>A0A1V4J1H3</accession>
<organism evidence="1 2">
    <name type="scientific">Clostridium chromiireducens</name>
    <dbReference type="NCBI Taxonomy" id="225345"/>
    <lineage>
        <taxon>Bacteria</taxon>
        <taxon>Bacillati</taxon>
        <taxon>Bacillota</taxon>
        <taxon>Clostridia</taxon>
        <taxon>Eubacteriales</taxon>
        <taxon>Clostridiaceae</taxon>
        <taxon>Clostridium</taxon>
    </lineage>
</organism>
<evidence type="ECO:0000313" key="1">
    <source>
        <dbReference type="EMBL" id="OPJ65507.1"/>
    </source>
</evidence>
<proteinExistence type="predicted"/>
<reference evidence="1 2" key="1">
    <citation type="submission" date="2017-03" db="EMBL/GenBank/DDBJ databases">
        <title>Genome sequence of Clostridium chromiireducens DSM 23318.</title>
        <authorList>
            <person name="Poehlein A."/>
            <person name="Daniel R."/>
        </authorList>
    </citation>
    <scope>NUCLEOTIDE SEQUENCE [LARGE SCALE GENOMIC DNA]</scope>
    <source>
        <strain evidence="1 2">DSM 23318</strain>
    </source>
</reference>
<evidence type="ECO:0000313" key="2">
    <source>
        <dbReference type="Proteomes" id="UP000191056"/>
    </source>
</evidence>
<protein>
    <submittedName>
        <fullName evidence="1">Uncharacterized protein</fullName>
    </submittedName>
</protein>
<dbReference type="Proteomes" id="UP000191056">
    <property type="component" value="Unassembled WGS sequence"/>
</dbReference>
<gene>
    <name evidence="1" type="ORF">CLCHR_06990</name>
</gene>
<sequence length="92" mass="10493">MNTTEKCPLCGKPFHSPGGRSLRLTDSQIAGILLHCRAEFPKHTIKHYCEEIGISTYTYRSIVRMTLKQSKDIERVIAIKTALDNERSEDNE</sequence>
<name>A0A1V4J1H3_9CLOT</name>
<dbReference type="STRING" id="225345.CLCHR_06990"/>
<dbReference type="EMBL" id="MZGT01000007">
    <property type="protein sequence ID" value="OPJ65507.1"/>
    <property type="molecule type" value="Genomic_DNA"/>
</dbReference>
<dbReference type="AlphaFoldDB" id="A0A1V4J1H3"/>